<feature type="compositionally biased region" description="Polar residues" evidence="1">
    <location>
        <begin position="1"/>
        <end position="20"/>
    </location>
</feature>
<gene>
    <name evidence="2" type="ORF">PMIN01_08808</name>
</gene>
<proteinExistence type="predicted"/>
<dbReference type="Pfam" id="PF13911">
    <property type="entry name" value="AhpC-TSA_2"/>
    <property type="match status" value="1"/>
</dbReference>
<organism evidence="2 3">
    <name type="scientific">Paraphaeosphaeria minitans</name>
    <dbReference type="NCBI Taxonomy" id="565426"/>
    <lineage>
        <taxon>Eukaryota</taxon>
        <taxon>Fungi</taxon>
        <taxon>Dikarya</taxon>
        <taxon>Ascomycota</taxon>
        <taxon>Pezizomycotina</taxon>
        <taxon>Dothideomycetes</taxon>
        <taxon>Pleosporomycetidae</taxon>
        <taxon>Pleosporales</taxon>
        <taxon>Massarineae</taxon>
        <taxon>Didymosphaeriaceae</taxon>
        <taxon>Paraphaeosphaeria</taxon>
    </lineage>
</organism>
<evidence type="ECO:0008006" key="4">
    <source>
        <dbReference type="Google" id="ProtNLM"/>
    </source>
</evidence>
<dbReference type="Proteomes" id="UP000756921">
    <property type="component" value="Unassembled WGS sequence"/>
</dbReference>
<dbReference type="EMBL" id="WJXW01000009">
    <property type="protein sequence ID" value="KAF9733125.1"/>
    <property type="molecule type" value="Genomic_DNA"/>
</dbReference>
<sequence length="195" mass="21544">MSWQTELQSWMSPTSLQTANAPDVGENAPSSSRLALPAEDGKPLVVTFLRHCGCPFAEKTFLNMRSAASRYKDTIHFVAVSHSDRASTDHWLASLRQSSENGHVAVIVDEEREIHAQWGLGVSSFWHVLNPWSLLSVYRLAKQEGIYNRPTESGTRWQTSGTFAVDGKGKVTWSKPSASADEVPDLEDALKSLAM</sequence>
<dbReference type="PANTHER" id="PTHR42336:SF1">
    <property type="entry name" value="ALKYL HYDROPEROXIDE REDUCTASE SUBUNIT C_ THIOL SPECIFIC ANTIOXIDANT DOMAIN-CONTAINING PROTEIN"/>
    <property type="match status" value="1"/>
</dbReference>
<feature type="region of interest" description="Disordered" evidence="1">
    <location>
        <begin position="1"/>
        <end position="33"/>
    </location>
</feature>
<dbReference type="OrthoDB" id="40334at2759"/>
<keyword evidence="3" id="KW-1185">Reference proteome</keyword>
<accession>A0A9P6GDP7</accession>
<evidence type="ECO:0000256" key="1">
    <source>
        <dbReference type="SAM" id="MobiDB-lite"/>
    </source>
</evidence>
<reference evidence="2" key="1">
    <citation type="journal article" date="2020" name="Mol. Plant Microbe Interact.">
        <title>Genome Sequence of the Biocontrol Agent Coniothyrium minitans strain Conio (IMI 134523).</title>
        <authorList>
            <person name="Patel D."/>
            <person name="Shittu T.A."/>
            <person name="Baroncelli R."/>
            <person name="Muthumeenakshi S."/>
            <person name="Osborne T.H."/>
            <person name="Janganan T.K."/>
            <person name="Sreenivasaprasad S."/>
        </authorList>
    </citation>
    <scope>NUCLEOTIDE SEQUENCE</scope>
    <source>
        <strain evidence="2">Conio</strain>
    </source>
</reference>
<dbReference type="Gene3D" id="3.40.30.10">
    <property type="entry name" value="Glutaredoxin"/>
    <property type="match status" value="1"/>
</dbReference>
<evidence type="ECO:0000313" key="3">
    <source>
        <dbReference type="Proteomes" id="UP000756921"/>
    </source>
</evidence>
<dbReference type="InterPro" id="IPR032801">
    <property type="entry name" value="PXL2A/B/C"/>
</dbReference>
<dbReference type="SUPFAM" id="SSF52833">
    <property type="entry name" value="Thioredoxin-like"/>
    <property type="match status" value="1"/>
</dbReference>
<name>A0A9P6GDP7_9PLEO</name>
<comment type="caution">
    <text evidence="2">The sequence shown here is derived from an EMBL/GenBank/DDBJ whole genome shotgun (WGS) entry which is preliminary data.</text>
</comment>
<dbReference type="InterPro" id="IPR036249">
    <property type="entry name" value="Thioredoxin-like_sf"/>
</dbReference>
<dbReference type="AlphaFoldDB" id="A0A9P6GDP7"/>
<evidence type="ECO:0000313" key="2">
    <source>
        <dbReference type="EMBL" id="KAF9733125.1"/>
    </source>
</evidence>
<dbReference type="PANTHER" id="PTHR42336">
    <property type="entry name" value="THIOREDOXIN DOMAIN-CONTAINING PROTEIN-RELATED"/>
    <property type="match status" value="1"/>
</dbReference>
<protein>
    <recommendedName>
        <fullName evidence="4">Thioredoxin domain-containing protein</fullName>
    </recommendedName>
</protein>